<proteinExistence type="predicted"/>
<gene>
    <name evidence="2" type="primary">Dere\GG16403</name>
    <name evidence="2" type="ORF">Dere_GG16403</name>
</gene>
<dbReference type="InterPro" id="IPR047851">
    <property type="entry name" value="Hemotin"/>
</dbReference>
<reference evidence="2 3" key="2">
    <citation type="journal article" date="2008" name="Bioinformatics">
        <title>Assembly reconciliation.</title>
        <authorList>
            <person name="Zimin A.V."/>
            <person name="Smith D.R."/>
            <person name="Sutton G."/>
            <person name="Yorke J.A."/>
        </authorList>
    </citation>
    <scope>NUCLEOTIDE SEQUENCE [LARGE SCALE GENOMIC DNA]</scope>
    <source>
        <strain evidence="2 3">TSC#14021-0224.01</strain>
    </source>
</reference>
<dbReference type="GO" id="GO:0006909">
    <property type="term" value="P:phagocytosis"/>
    <property type="evidence" value="ECO:0007669"/>
    <property type="project" value="EnsemblMetazoa"/>
</dbReference>
<accession>B3NZ49</accession>
<keyword evidence="1" id="KW-0472">Membrane</keyword>
<keyword evidence="3" id="KW-1185">Reference proteome</keyword>
<dbReference type="OrthoDB" id="7846442at2759"/>
<dbReference type="CDD" id="cd20249">
    <property type="entry name" value="Hemotin"/>
    <property type="match status" value="1"/>
</dbReference>
<reference evidence="2 3" key="1">
    <citation type="journal article" date="2007" name="Nature">
        <title>Evolution of genes and genomes on the Drosophila phylogeny.</title>
        <authorList>
            <consortium name="Drosophila 12 Genomes Consortium"/>
            <person name="Clark A.G."/>
            <person name="Eisen M.B."/>
            <person name="Smith D.R."/>
            <person name="Bergman C.M."/>
            <person name="Oliver B."/>
            <person name="Markow T.A."/>
            <person name="Kaufman T.C."/>
            <person name="Kellis M."/>
            <person name="Gelbart W."/>
            <person name="Iyer V.N."/>
            <person name="Pollard D.A."/>
            <person name="Sackton T.B."/>
            <person name="Larracuente A.M."/>
            <person name="Singh N.D."/>
            <person name="Abad J.P."/>
            <person name="Abt D.N."/>
            <person name="Adryan B."/>
            <person name="Aguade M."/>
            <person name="Akashi H."/>
            <person name="Anderson W.W."/>
            <person name="Aquadro C.F."/>
            <person name="Ardell D.H."/>
            <person name="Arguello R."/>
            <person name="Artieri C.G."/>
            <person name="Barbash D.A."/>
            <person name="Barker D."/>
            <person name="Barsanti P."/>
            <person name="Batterham P."/>
            <person name="Batzoglou S."/>
            <person name="Begun D."/>
            <person name="Bhutkar A."/>
            <person name="Blanco E."/>
            <person name="Bosak S.A."/>
            <person name="Bradley R.K."/>
            <person name="Brand A.D."/>
            <person name="Brent M.R."/>
            <person name="Brooks A.N."/>
            <person name="Brown R.H."/>
            <person name="Butlin R.K."/>
            <person name="Caggese C."/>
            <person name="Calvi B.R."/>
            <person name="Bernardo de Carvalho A."/>
            <person name="Caspi A."/>
            <person name="Castrezana S."/>
            <person name="Celniker S.E."/>
            <person name="Chang J.L."/>
            <person name="Chapple C."/>
            <person name="Chatterji S."/>
            <person name="Chinwalla A."/>
            <person name="Civetta A."/>
            <person name="Clifton S.W."/>
            <person name="Comeron J.M."/>
            <person name="Costello J.C."/>
            <person name="Coyne J.A."/>
            <person name="Daub J."/>
            <person name="David R.G."/>
            <person name="Delcher A.L."/>
            <person name="Delehaunty K."/>
            <person name="Do C.B."/>
            <person name="Ebling H."/>
            <person name="Edwards K."/>
            <person name="Eickbush T."/>
            <person name="Evans J.D."/>
            <person name="Filipski A."/>
            <person name="Findeiss S."/>
            <person name="Freyhult E."/>
            <person name="Fulton L."/>
            <person name="Fulton R."/>
            <person name="Garcia A.C."/>
            <person name="Gardiner A."/>
            <person name="Garfield D.A."/>
            <person name="Garvin B.E."/>
            <person name="Gibson G."/>
            <person name="Gilbert D."/>
            <person name="Gnerre S."/>
            <person name="Godfrey J."/>
            <person name="Good R."/>
            <person name="Gotea V."/>
            <person name="Gravely B."/>
            <person name="Greenberg A.J."/>
            <person name="Griffiths-Jones S."/>
            <person name="Gross S."/>
            <person name="Guigo R."/>
            <person name="Gustafson E.A."/>
            <person name="Haerty W."/>
            <person name="Hahn M.W."/>
            <person name="Halligan D.L."/>
            <person name="Halpern A.L."/>
            <person name="Halter G.M."/>
            <person name="Han M.V."/>
            <person name="Heger A."/>
            <person name="Hillier L."/>
            <person name="Hinrichs A.S."/>
            <person name="Holmes I."/>
            <person name="Hoskins R.A."/>
            <person name="Hubisz M.J."/>
            <person name="Hultmark D."/>
            <person name="Huntley M.A."/>
            <person name="Jaffe D.B."/>
            <person name="Jagadeeshan S."/>
            <person name="Jeck W.R."/>
            <person name="Johnson J."/>
            <person name="Jones C.D."/>
            <person name="Jordan W.C."/>
            <person name="Karpen G.H."/>
            <person name="Kataoka E."/>
            <person name="Keightley P.D."/>
            <person name="Kheradpour P."/>
            <person name="Kirkness E.F."/>
            <person name="Koerich L.B."/>
            <person name="Kristiansen K."/>
            <person name="Kudrna D."/>
            <person name="Kulathinal R.J."/>
            <person name="Kumar S."/>
            <person name="Kwok R."/>
            <person name="Lander E."/>
            <person name="Langley C.H."/>
            <person name="Lapoint R."/>
            <person name="Lazzaro B.P."/>
            <person name="Lee S.J."/>
            <person name="Levesque L."/>
            <person name="Li R."/>
            <person name="Lin C.F."/>
            <person name="Lin M.F."/>
            <person name="Lindblad-Toh K."/>
            <person name="Llopart A."/>
            <person name="Long M."/>
            <person name="Low L."/>
            <person name="Lozovsky E."/>
            <person name="Lu J."/>
            <person name="Luo M."/>
            <person name="Machado C.A."/>
            <person name="Makalowski W."/>
            <person name="Marzo M."/>
            <person name="Matsuda M."/>
            <person name="Matzkin L."/>
            <person name="McAllister B."/>
            <person name="McBride C.S."/>
            <person name="McKernan B."/>
            <person name="McKernan K."/>
            <person name="Mendez-Lago M."/>
            <person name="Minx P."/>
            <person name="Mollenhauer M.U."/>
            <person name="Montooth K."/>
            <person name="Mount S.M."/>
            <person name="Mu X."/>
            <person name="Myers E."/>
            <person name="Negre B."/>
            <person name="Newfeld S."/>
            <person name="Nielsen R."/>
            <person name="Noor M.A."/>
            <person name="O'Grady P."/>
            <person name="Pachter L."/>
            <person name="Papaceit M."/>
            <person name="Parisi M.J."/>
            <person name="Parisi M."/>
            <person name="Parts L."/>
            <person name="Pedersen J.S."/>
            <person name="Pesole G."/>
            <person name="Phillippy A.M."/>
            <person name="Ponting C.P."/>
            <person name="Pop M."/>
            <person name="Porcelli D."/>
            <person name="Powell J.R."/>
            <person name="Prohaska S."/>
            <person name="Pruitt K."/>
            <person name="Puig M."/>
            <person name="Quesneville H."/>
            <person name="Ram K.R."/>
            <person name="Rand D."/>
            <person name="Rasmussen M.D."/>
            <person name="Reed L.K."/>
            <person name="Reenan R."/>
            <person name="Reily A."/>
            <person name="Remington K.A."/>
            <person name="Rieger T.T."/>
            <person name="Ritchie M.G."/>
            <person name="Robin C."/>
            <person name="Rogers Y.H."/>
            <person name="Rohde C."/>
            <person name="Rozas J."/>
            <person name="Rubenfield M.J."/>
            <person name="Ruiz A."/>
            <person name="Russo S."/>
            <person name="Salzberg S.L."/>
            <person name="Sanchez-Gracia A."/>
            <person name="Saranga D.J."/>
            <person name="Sato H."/>
            <person name="Schaeffer S.W."/>
            <person name="Schatz M.C."/>
            <person name="Schlenke T."/>
            <person name="Schwartz R."/>
            <person name="Segarra C."/>
            <person name="Singh R.S."/>
            <person name="Sirot L."/>
            <person name="Sirota M."/>
            <person name="Sisneros N.B."/>
            <person name="Smith C.D."/>
            <person name="Smith T.F."/>
            <person name="Spieth J."/>
            <person name="Stage D.E."/>
            <person name="Stark A."/>
            <person name="Stephan W."/>
            <person name="Strausberg R.L."/>
            <person name="Strempel S."/>
            <person name="Sturgill D."/>
            <person name="Sutton G."/>
            <person name="Sutton G.G."/>
            <person name="Tao W."/>
            <person name="Teichmann S."/>
            <person name="Tobari Y.N."/>
            <person name="Tomimura Y."/>
            <person name="Tsolas J.M."/>
            <person name="Valente V.L."/>
            <person name="Venter E."/>
            <person name="Venter J.C."/>
            <person name="Vicario S."/>
            <person name="Vieira F.G."/>
            <person name="Vilella A.J."/>
            <person name="Villasante A."/>
            <person name="Walenz B."/>
            <person name="Wang J."/>
            <person name="Wasserman M."/>
            <person name="Watts T."/>
            <person name="Wilson D."/>
            <person name="Wilson R.K."/>
            <person name="Wing R.A."/>
            <person name="Wolfner M.F."/>
            <person name="Wong A."/>
            <person name="Wong G.K."/>
            <person name="Wu C.I."/>
            <person name="Wu G."/>
            <person name="Yamamoto D."/>
            <person name="Yang H.P."/>
            <person name="Yang S.P."/>
            <person name="Yorke J.A."/>
            <person name="Yoshida K."/>
            <person name="Zdobnov E."/>
            <person name="Zhang P."/>
            <person name="Zhang Y."/>
            <person name="Zimin A.V."/>
            <person name="Baldwin J."/>
            <person name="Abdouelleil A."/>
            <person name="Abdulkadir J."/>
            <person name="Abebe A."/>
            <person name="Abera B."/>
            <person name="Abreu J."/>
            <person name="Acer S.C."/>
            <person name="Aftuck L."/>
            <person name="Alexander A."/>
            <person name="An P."/>
            <person name="Anderson E."/>
            <person name="Anderson S."/>
            <person name="Arachi H."/>
            <person name="Azer M."/>
            <person name="Bachantsang P."/>
            <person name="Barry A."/>
            <person name="Bayul T."/>
            <person name="Berlin A."/>
            <person name="Bessette D."/>
            <person name="Bloom T."/>
            <person name="Blye J."/>
            <person name="Boguslavskiy L."/>
            <person name="Bonnet C."/>
            <person name="Boukhgalter B."/>
            <person name="Bourzgui I."/>
            <person name="Brown A."/>
            <person name="Cahill P."/>
            <person name="Channer S."/>
            <person name="Cheshatsang Y."/>
            <person name="Chuda L."/>
            <person name="Citroen M."/>
            <person name="Collymore A."/>
            <person name="Cooke P."/>
            <person name="Costello M."/>
            <person name="D'Aco K."/>
            <person name="Daza R."/>
            <person name="De Haan G."/>
            <person name="DeGray S."/>
            <person name="DeMaso C."/>
            <person name="Dhargay N."/>
            <person name="Dooley K."/>
            <person name="Dooley E."/>
            <person name="Doricent M."/>
            <person name="Dorje P."/>
            <person name="Dorjee K."/>
            <person name="Dupes A."/>
            <person name="Elong R."/>
            <person name="Falk J."/>
            <person name="Farina A."/>
            <person name="Faro S."/>
            <person name="Ferguson D."/>
            <person name="Fisher S."/>
            <person name="Foley C.D."/>
            <person name="Franke A."/>
            <person name="Friedrich D."/>
            <person name="Gadbois L."/>
            <person name="Gearin G."/>
            <person name="Gearin C.R."/>
            <person name="Giannoukos G."/>
            <person name="Goode T."/>
            <person name="Graham J."/>
            <person name="Grandbois E."/>
            <person name="Grewal S."/>
            <person name="Gyaltsen K."/>
            <person name="Hafez N."/>
            <person name="Hagos B."/>
            <person name="Hall J."/>
            <person name="Henson C."/>
            <person name="Hollinger A."/>
            <person name="Honan T."/>
            <person name="Huard M.D."/>
            <person name="Hughes L."/>
            <person name="Hurhula B."/>
            <person name="Husby M.E."/>
            <person name="Kamat A."/>
            <person name="Kanga B."/>
            <person name="Kashin S."/>
            <person name="Khazanovich D."/>
            <person name="Kisner P."/>
            <person name="Lance K."/>
            <person name="Lara M."/>
            <person name="Lee W."/>
            <person name="Lennon N."/>
            <person name="Letendre F."/>
            <person name="LeVine R."/>
            <person name="Lipovsky A."/>
            <person name="Liu X."/>
            <person name="Liu J."/>
            <person name="Liu S."/>
            <person name="Lokyitsang T."/>
            <person name="Lokyitsang Y."/>
            <person name="Lubonja R."/>
            <person name="Lui A."/>
            <person name="MacDonald P."/>
            <person name="Magnisalis V."/>
            <person name="Maru K."/>
            <person name="Matthews C."/>
            <person name="McCusker W."/>
            <person name="McDonough S."/>
            <person name="Mehta T."/>
            <person name="Meldrim J."/>
            <person name="Meneus L."/>
            <person name="Mihai O."/>
            <person name="Mihalev A."/>
            <person name="Mihova T."/>
            <person name="Mittelman R."/>
            <person name="Mlenga V."/>
            <person name="Montmayeur A."/>
            <person name="Mulrain L."/>
            <person name="Navidi A."/>
            <person name="Naylor J."/>
            <person name="Negash T."/>
            <person name="Nguyen T."/>
            <person name="Nguyen N."/>
            <person name="Nicol R."/>
            <person name="Norbu C."/>
            <person name="Norbu N."/>
            <person name="Novod N."/>
            <person name="O'Neill B."/>
            <person name="Osman S."/>
            <person name="Markiewicz E."/>
            <person name="Oyono O.L."/>
            <person name="Patti C."/>
            <person name="Phunkhang P."/>
            <person name="Pierre F."/>
            <person name="Priest M."/>
            <person name="Raghuraman S."/>
            <person name="Rege F."/>
            <person name="Reyes R."/>
            <person name="Rise C."/>
            <person name="Rogov P."/>
            <person name="Ross K."/>
            <person name="Ryan E."/>
            <person name="Settipalli S."/>
            <person name="Shea T."/>
            <person name="Sherpa N."/>
            <person name="Shi L."/>
            <person name="Shih D."/>
            <person name="Sparrow T."/>
            <person name="Spaulding J."/>
            <person name="Stalker J."/>
            <person name="Stange-Thomann N."/>
            <person name="Stavropoulos S."/>
            <person name="Stone C."/>
            <person name="Strader C."/>
            <person name="Tesfaye S."/>
            <person name="Thomson T."/>
            <person name="Thoulutsang Y."/>
            <person name="Thoulutsang D."/>
            <person name="Topham K."/>
            <person name="Topping I."/>
            <person name="Tsamla T."/>
            <person name="Vassiliev H."/>
            <person name="Vo A."/>
            <person name="Wangchuk T."/>
            <person name="Wangdi T."/>
            <person name="Weiand M."/>
            <person name="Wilkinson J."/>
            <person name="Wilson A."/>
            <person name="Yadav S."/>
            <person name="Young G."/>
            <person name="Yu Q."/>
            <person name="Zembek L."/>
            <person name="Zhong D."/>
            <person name="Zimmer A."/>
            <person name="Zwirko Z."/>
            <person name="Jaffe D.B."/>
            <person name="Alvarez P."/>
            <person name="Brockman W."/>
            <person name="Butler J."/>
            <person name="Chin C."/>
            <person name="Gnerre S."/>
            <person name="Grabherr M."/>
            <person name="Kleber M."/>
            <person name="Mauceli E."/>
            <person name="MacCallum I."/>
        </authorList>
    </citation>
    <scope>NUCLEOTIDE SEQUENCE [LARGE SCALE GENOMIC DNA]</scope>
    <source>
        <strain evidence="2 3">TSC#14021-0224.01</strain>
    </source>
</reference>
<dbReference type="AlphaFoldDB" id="B3NZ49"/>
<name>B3NZ49_DROER</name>
<organism evidence="2 3">
    <name type="scientific">Drosophila erecta</name>
    <name type="common">Fruit fly</name>
    <dbReference type="NCBI Taxonomy" id="7220"/>
    <lineage>
        <taxon>Eukaryota</taxon>
        <taxon>Metazoa</taxon>
        <taxon>Ecdysozoa</taxon>
        <taxon>Arthropoda</taxon>
        <taxon>Hexapoda</taxon>
        <taxon>Insecta</taxon>
        <taxon>Pterygota</taxon>
        <taxon>Neoptera</taxon>
        <taxon>Endopterygota</taxon>
        <taxon>Diptera</taxon>
        <taxon>Brachycera</taxon>
        <taxon>Muscomorpha</taxon>
        <taxon>Ephydroidea</taxon>
        <taxon>Drosophilidae</taxon>
        <taxon>Drosophila</taxon>
        <taxon>Sophophora</taxon>
    </lineage>
</organism>
<dbReference type="GO" id="GO:0031901">
    <property type="term" value="C:early endosome membrane"/>
    <property type="evidence" value="ECO:0007669"/>
    <property type="project" value="EnsemblMetazoa"/>
</dbReference>
<dbReference type="PROSITE" id="PS51257">
    <property type="entry name" value="PROKAR_LIPOPROTEIN"/>
    <property type="match status" value="1"/>
</dbReference>
<dbReference type="Pfam" id="PF21944">
    <property type="entry name" value="Hemotin"/>
    <property type="match status" value="1"/>
</dbReference>
<evidence type="ECO:0000313" key="3">
    <source>
        <dbReference type="Proteomes" id="UP000008711"/>
    </source>
</evidence>
<evidence type="ECO:0000256" key="1">
    <source>
        <dbReference type="SAM" id="Phobius"/>
    </source>
</evidence>
<protein>
    <submittedName>
        <fullName evidence="2">GG16403</fullName>
    </submittedName>
</protein>
<dbReference type="EMBL" id="CH954181">
    <property type="protein sequence ID" value="EDV48591.1"/>
    <property type="molecule type" value="Genomic_DNA"/>
</dbReference>
<evidence type="ECO:0000313" key="2">
    <source>
        <dbReference type="EMBL" id="EDV48591.1"/>
    </source>
</evidence>
<dbReference type="KEGG" id="der:6551836"/>
<feature type="transmembrane region" description="Helical" evidence="1">
    <location>
        <begin position="15"/>
        <end position="36"/>
    </location>
</feature>
<keyword evidence="1" id="KW-0812">Transmembrane</keyword>
<dbReference type="Proteomes" id="UP000008711">
    <property type="component" value="Unassembled WGS sequence"/>
</dbReference>
<dbReference type="GO" id="GO:1900426">
    <property type="term" value="P:positive regulation of defense response to bacterium"/>
    <property type="evidence" value="ECO:0007669"/>
    <property type="project" value="EnsemblMetazoa"/>
</dbReference>
<dbReference type="HOGENOM" id="CLU_2429333_0_0_1"/>
<dbReference type="GO" id="GO:0050766">
    <property type="term" value="P:positive regulation of phagocytosis"/>
    <property type="evidence" value="ECO:0007669"/>
    <property type="project" value="EnsemblMetazoa"/>
</dbReference>
<dbReference type="GO" id="GO:1904980">
    <property type="term" value="P:positive regulation of endosome organization"/>
    <property type="evidence" value="ECO:0007669"/>
    <property type="project" value="EnsemblMetazoa"/>
</dbReference>
<keyword evidence="1" id="KW-1133">Transmembrane helix</keyword>
<sequence>MDGFKVFEVVYHSPISPLLLIPPVVTIALTLACYCYHCHQCIRDRRTARIEEQQARKQLLPLPLSRLSITPGCKEVACTKLTHTRNSVDIY</sequence>
<dbReference type="OMA" id="CPHIINT"/>